<protein>
    <submittedName>
        <fullName evidence="1">Uncharacterized protein</fullName>
    </submittedName>
</protein>
<dbReference type="EMBL" id="JBDFQZ010000003">
    <property type="protein sequence ID" value="KAK9741590.1"/>
    <property type="molecule type" value="Genomic_DNA"/>
</dbReference>
<sequence>MSVWWVWKWRNHRVFAREDEIPMNAAGFLYKRINEVLRAKITGDDMQADPREKKKEILVRWVAPPVDWVVLNIDGASKGNPGSSGAGDYLETRLVGYFLRFRSGSDWLL</sequence>
<name>A0AAW1M6E0_SAPOF</name>
<dbReference type="AlphaFoldDB" id="A0AAW1M6E0"/>
<organism evidence="1 2">
    <name type="scientific">Saponaria officinalis</name>
    <name type="common">Common soapwort</name>
    <name type="synonym">Lychnis saponaria</name>
    <dbReference type="NCBI Taxonomy" id="3572"/>
    <lineage>
        <taxon>Eukaryota</taxon>
        <taxon>Viridiplantae</taxon>
        <taxon>Streptophyta</taxon>
        <taxon>Embryophyta</taxon>
        <taxon>Tracheophyta</taxon>
        <taxon>Spermatophyta</taxon>
        <taxon>Magnoliopsida</taxon>
        <taxon>eudicotyledons</taxon>
        <taxon>Gunneridae</taxon>
        <taxon>Pentapetalae</taxon>
        <taxon>Caryophyllales</taxon>
        <taxon>Caryophyllaceae</taxon>
        <taxon>Caryophylleae</taxon>
        <taxon>Saponaria</taxon>
    </lineage>
</organism>
<evidence type="ECO:0000313" key="1">
    <source>
        <dbReference type="EMBL" id="KAK9741590.1"/>
    </source>
</evidence>
<gene>
    <name evidence="1" type="ORF">RND81_03G115700</name>
</gene>
<evidence type="ECO:0000313" key="2">
    <source>
        <dbReference type="Proteomes" id="UP001443914"/>
    </source>
</evidence>
<accession>A0AAW1M6E0</accession>
<reference evidence="1" key="1">
    <citation type="submission" date="2024-03" db="EMBL/GenBank/DDBJ databases">
        <title>WGS assembly of Saponaria officinalis var. Norfolk2.</title>
        <authorList>
            <person name="Jenkins J."/>
            <person name="Shu S."/>
            <person name="Grimwood J."/>
            <person name="Barry K."/>
            <person name="Goodstein D."/>
            <person name="Schmutz J."/>
            <person name="Leebens-Mack J."/>
            <person name="Osbourn A."/>
        </authorList>
    </citation>
    <scope>NUCLEOTIDE SEQUENCE [LARGE SCALE GENOMIC DNA]</scope>
    <source>
        <strain evidence="1">JIC</strain>
    </source>
</reference>
<comment type="caution">
    <text evidence="1">The sequence shown here is derived from an EMBL/GenBank/DDBJ whole genome shotgun (WGS) entry which is preliminary data.</text>
</comment>
<dbReference type="Proteomes" id="UP001443914">
    <property type="component" value="Unassembled WGS sequence"/>
</dbReference>
<proteinExistence type="predicted"/>
<keyword evidence="2" id="KW-1185">Reference proteome</keyword>